<keyword evidence="3" id="KW-1185">Reference proteome</keyword>
<dbReference type="RefSeq" id="WP_063359200.1">
    <property type="nucleotide sequence ID" value="NZ_AQHB01000025.1"/>
</dbReference>
<proteinExistence type="predicted"/>
<dbReference type="EMBL" id="AUYB01000147">
    <property type="protein sequence ID" value="KZN30748.1"/>
    <property type="molecule type" value="Genomic_DNA"/>
</dbReference>
<evidence type="ECO:0000259" key="1">
    <source>
        <dbReference type="Pfam" id="PF07603"/>
    </source>
</evidence>
<protein>
    <recommendedName>
        <fullName evidence="1">Lcl C-terminal domain-containing protein</fullName>
    </recommendedName>
</protein>
<dbReference type="InterPro" id="IPR011460">
    <property type="entry name" value="Lcl_C"/>
</dbReference>
<accession>A0A166UJD2</accession>
<evidence type="ECO:0000313" key="2">
    <source>
        <dbReference type="EMBL" id="KZN30748.1"/>
    </source>
</evidence>
<name>A0A166UJD2_9GAMM</name>
<organism evidence="2 3">
    <name type="scientific">Pseudoalteromonas luteoviolacea DSM 6061</name>
    <dbReference type="NCBI Taxonomy" id="1365250"/>
    <lineage>
        <taxon>Bacteria</taxon>
        <taxon>Pseudomonadati</taxon>
        <taxon>Pseudomonadota</taxon>
        <taxon>Gammaproteobacteria</taxon>
        <taxon>Alteromonadales</taxon>
        <taxon>Pseudoalteromonadaceae</taxon>
        <taxon>Pseudoalteromonas</taxon>
    </lineage>
</organism>
<dbReference type="Pfam" id="PF07603">
    <property type="entry name" value="Lcl_C"/>
    <property type="match status" value="1"/>
</dbReference>
<evidence type="ECO:0000313" key="3">
    <source>
        <dbReference type="Proteomes" id="UP000076643"/>
    </source>
</evidence>
<dbReference type="Proteomes" id="UP000076643">
    <property type="component" value="Unassembled WGS sequence"/>
</dbReference>
<gene>
    <name evidence="2" type="ORF">N475_04915</name>
</gene>
<comment type="caution">
    <text evidence="2">The sequence shown here is derived from an EMBL/GenBank/DDBJ whole genome shotgun (WGS) entry which is preliminary data.</text>
</comment>
<reference evidence="2 3" key="1">
    <citation type="submission" date="2013-07" db="EMBL/GenBank/DDBJ databases">
        <title>Comparative Genomic and Metabolomic Analysis of Twelve Strains of Pseudoalteromonas luteoviolacea.</title>
        <authorList>
            <person name="Vynne N.G."/>
            <person name="Mansson M."/>
            <person name="Gram L."/>
        </authorList>
    </citation>
    <scope>NUCLEOTIDE SEQUENCE [LARGE SCALE GENOMIC DNA]</scope>
    <source>
        <strain evidence="2 3">DSM 6061</strain>
    </source>
</reference>
<dbReference type="PATRIC" id="fig|1365250.3.peg.4824"/>
<dbReference type="AlphaFoldDB" id="A0A166UJD2"/>
<sequence>MIKRLTWSVIILVLLIAICLIPRDKPQIKHHQRYTKIAQSGEVLLPWQGPWACVLDNQNEVLWEVKTDNESIHDGYWTYSWFDGQHGKSNFGDCYFEPNRCDTQDLIRRTNKQGLCGLSNWRLPSATELNSLVQAPNSPSQPFIANDYFIHIKRGDYWSSEHGIKLPSQYRSHGMGATAVNFHFGKRYILPYRNAAFVMLVADIPTTNKHPQLSRRATIKQH</sequence>
<feature type="domain" description="Lcl C-terminal" evidence="1">
    <location>
        <begin position="53"/>
        <end position="201"/>
    </location>
</feature>